<feature type="repeat" description="Solcar" evidence="9">
    <location>
        <begin position="107"/>
        <end position="202"/>
    </location>
</feature>
<feature type="repeat" description="Solcar" evidence="9">
    <location>
        <begin position="236"/>
        <end position="359"/>
    </location>
</feature>
<evidence type="ECO:0000256" key="5">
    <source>
        <dbReference type="ARBA" id="ARBA00022737"/>
    </source>
</evidence>
<evidence type="ECO:0000256" key="7">
    <source>
        <dbReference type="ARBA" id="ARBA00022989"/>
    </source>
</evidence>
<dbReference type="PROSITE" id="PS50920">
    <property type="entry name" value="SOLCAR"/>
    <property type="match status" value="3"/>
</dbReference>
<proteinExistence type="inferred from homology"/>
<reference evidence="13" key="2">
    <citation type="submission" date="2023-06" db="EMBL/GenBank/DDBJ databases">
        <authorList>
            <consortium name="Lawrence Berkeley National Laboratory"/>
            <person name="Haridas S."/>
            <person name="Hensen N."/>
            <person name="Bonometti L."/>
            <person name="Westerberg I."/>
            <person name="Brannstrom I.O."/>
            <person name="Guillou S."/>
            <person name="Cros-Aarteil S."/>
            <person name="Calhoun S."/>
            <person name="Kuo A."/>
            <person name="Mondo S."/>
            <person name="Pangilinan J."/>
            <person name="Riley R."/>
            <person name="Labutti K."/>
            <person name="Andreopoulos B."/>
            <person name="Lipzen A."/>
            <person name="Chen C."/>
            <person name="Yanf M."/>
            <person name="Daum C."/>
            <person name="Ng V."/>
            <person name="Clum A."/>
            <person name="Steindorff A."/>
            <person name="Ohm R."/>
            <person name="Martin F."/>
            <person name="Silar P."/>
            <person name="Natvig D."/>
            <person name="Lalanne C."/>
            <person name="Gautier V."/>
            <person name="Ament-Velasquez S.L."/>
            <person name="Kruys A."/>
            <person name="Hutchinson M.I."/>
            <person name="Powell A.J."/>
            <person name="Barry K."/>
            <person name="Miller A.N."/>
            <person name="Grigoriev I.V."/>
            <person name="Debuchy R."/>
            <person name="Gladieux P."/>
            <person name="Thoren M.H."/>
            <person name="Johannesson H."/>
        </authorList>
    </citation>
    <scope>NUCLEOTIDE SEQUENCE</scope>
    <source>
        <strain evidence="13">CBS 560.94</strain>
    </source>
</reference>
<keyword evidence="3 10" id="KW-0813">Transport</keyword>
<dbReference type="GeneID" id="87862207"/>
<dbReference type="FunFam" id="1.50.40.10:FF:000233">
    <property type="entry name" value="Mitochondrial carrier"/>
    <property type="match status" value="1"/>
</dbReference>
<dbReference type="EMBL" id="JAUEPP010000007">
    <property type="protein sequence ID" value="KAK3339031.1"/>
    <property type="molecule type" value="Genomic_DNA"/>
</dbReference>
<feature type="region of interest" description="Disordered" evidence="11">
    <location>
        <begin position="209"/>
        <end position="232"/>
    </location>
</feature>
<feature type="region of interest" description="Disordered" evidence="11">
    <location>
        <begin position="270"/>
        <end position="313"/>
    </location>
</feature>
<evidence type="ECO:0000256" key="10">
    <source>
        <dbReference type="RuleBase" id="RU000488"/>
    </source>
</evidence>
<keyword evidence="6" id="KW-0496">Mitochondrion</keyword>
<evidence type="ECO:0000256" key="1">
    <source>
        <dbReference type="ARBA" id="ARBA00004141"/>
    </source>
</evidence>
<protein>
    <submittedName>
        <fullName evidence="13">Mitochondrial carrier domain-containing protein</fullName>
    </submittedName>
</protein>
<accession>A0AAE0J9A6</accession>
<dbReference type="GO" id="GO:0016020">
    <property type="term" value="C:membrane"/>
    <property type="evidence" value="ECO:0007669"/>
    <property type="project" value="UniProtKB-SubCell"/>
</dbReference>
<feature type="transmembrane region" description="Helical" evidence="12">
    <location>
        <begin position="6"/>
        <end position="27"/>
    </location>
</feature>
<reference evidence="13" key="1">
    <citation type="journal article" date="2023" name="Mol. Phylogenet. Evol.">
        <title>Genome-scale phylogeny and comparative genomics of the fungal order Sordariales.</title>
        <authorList>
            <person name="Hensen N."/>
            <person name="Bonometti L."/>
            <person name="Westerberg I."/>
            <person name="Brannstrom I.O."/>
            <person name="Guillou S."/>
            <person name="Cros-Aarteil S."/>
            <person name="Calhoun S."/>
            <person name="Haridas S."/>
            <person name="Kuo A."/>
            <person name="Mondo S."/>
            <person name="Pangilinan J."/>
            <person name="Riley R."/>
            <person name="LaButti K."/>
            <person name="Andreopoulos B."/>
            <person name="Lipzen A."/>
            <person name="Chen C."/>
            <person name="Yan M."/>
            <person name="Daum C."/>
            <person name="Ng V."/>
            <person name="Clum A."/>
            <person name="Steindorff A."/>
            <person name="Ohm R.A."/>
            <person name="Martin F."/>
            <person name="Silar P."/>
            <person name="Natvig D.O."/>
            <person name="Lalanne C."/>
            <person name="Gautier V."/>
            <person name="Ament-Velasquez S.L."/>
            <person name="Kruys A."/>
            <person name="Hutchinson M.I."/>
            <person name="Powell A.J."/>
            <person name="Barry K."/>
            <person name="Miller A.N."/>
            <person name="Grigoriev I.V."/>
            <person name="Debuchy R."/>
            <person name="Gladieux P."/>
            <person name="Hiltunen Thoren M."/>
            <person name="Johannesson H."/>
        </authorList>
    </citation>
    <scope>NUCLEOTIDE SEQUENCE</scope>
    <source>
        <strain evidence="13">CBS 560.94</strain>
    </source>
</reference>
<feature type="transmembrane region" description="Helical" evidence="12">
    <location>
        <begin position="69"/>
        <end position="91"/>
    </location>
</feature>
<evidence type="ECO:0000256" key="2">
    <source>
        <dbReference type="ARBA" id="ARBA00006375"/>
    </source>
</evidence>
<comment type="similarity">
    <text evidence="2 10">Belongs to the mitochondrial carrier (TC 2.A.29) family.</text>
</comment>
<dbReference type="InterPro" id="IPR023395">
    <property type="entry name" value="MCP_dom_sf"/>
</dbReference>
<evidence type="ECO:0000313" key="14">
    <source>
        <dbReference type="Proteomes" id="UP001278500"/>
    </source>
</evidence>
<evidence type="ECO:0000256" key="12">
    <source>
        <dbReference type="SAM" id="Phobius"/>
    </source>
</evidence>
<keyword evidence="8 9" id="KW-0472">Membrane</keyword>
<gene>
    <name evidence="13" type="ORF">B0H65DRAFT_433214</name>
</gene>
<dbReference type="Pfam" id="PF00153">
    <property type="entry name" value="Mito_carr"/>
    <property type="match status" value="3"/>
</dbReference>
<dbReference type="InterPro" id="IPR018108">
    <property type="entry name" value="MCP_transmembrane"/>
</dbReference>
<evidence type="ECO:0000256" key="3">
    <source>
        <dbReference type="ARBA" id="ARBA00022448"/>
    </source>
</evidence>
<dbReference type="Proteomes" id="UP001278500">
    <property type="component" value="Unassembled WGS sequence"/>
</dbReference>
<evidence type="ECO:0000256" key="6">
    <source>
        <dbReference type="ARBA" id="ARBA00022792"/>
    </source>
</evidence>
<keyword evidence="14" id="KW-1185">Reference proteome</keyword>
<organism evidence="13 14">
    <name type="scientific">Neurospora tetraspora</name>
    <dbReference type="NCBI Taxonomy" id="94610"/>
    <lineage>
        <taxon>Eukaryota</taxon>
        <taxon>Fungi</taxon>
        <taxon>Dikarya</taxon>
        <taxon>Ascomycota</taxon>
        <taxon>Pezizomycotina</taxon>
        <taxon>Sordariomycetes</taxon>
        <taxon>Sordariomycetidae</taxon>
        <taxon>Sordariales</taxon>
        <taxon>Sordariaceae</taxon>
        <taxon>Neurospora</taxon>
    </lineage>
</organism>
<keyword evidence="7 12" id="KW-1133">Transmembrane helix</keyword>
<keyword evidence="6" id="KW-0999">Mitochondrion inner membrane</keyword>
<name>A0AAE0J9A6_9PEZI</name>
<keyword evidence="5" id="KW-0677">Repeat</keyword>
<dbReference type="RefSeq" id="XP_062678391.1">
    <property type="nucleotide sequence ID" value="XM_062825053.1"/>
</dbReference>
<evidence type="ECO:0000256" key="11">
    <source>
        <dbReference type="SAM" id="MobiDB-lite"/>
    </source>
</evidence>
<comment type="caution">
    <text evidence="13">The sequence shown here is derived from an EMBL/GenBank/DDBJ whole genome shotgun (WGS) entry which is preliminary data.</text>
</comment>
<evidence type="ECO:0000256" key="8">
    <source>
        <dbReference type="ARBA" id="ARBA00023136"/>
    </source>
</evidence>
<dbReference type="PANTHER" id="PTHR45667">
    <property type="entry name" value="S-ADENOSYLMETHIONINE MITOCHONDRIAL CARRIER PROTEIN"/>
    <property type="match status" value="1"/>
</dbReference>
<evidence type="ECO:0000256" key="4">
    <source>
        <dbReference type="ARBA" id="ARBA00022692"/>
    </source>
</evidence>
<dbReference type="SUPFAM" id="SSF103506">
    <property type="entry name" value="Mitochondrial carrier"/>
    <property type="match status" value="1"/>
</dbReference>
<dbReference type="Gene3D" id="1.50.40.10">
    <property type="entry name" value="Mitochondrial carrier domain"/>
    <property type="match status" value="2"/>
</dbReference>
<evidence type="ECO:0000256" key="9">
    <source>
        <dbReference type="PROSITE-ProRule" id="PRU00282"/>
    </source>
</evidence>
<dbReference type="AlphaFoldDB" id="A0AAE0J9A6"/>
<sequence>MGDSAAHQVLIAGSIAAFTVDLLVYPLDTIKTRMQSRDYQDVYASQKANSAIKGALGVQPPKRALFKGLYQGIGSVIFATLPAAGVFFYTYESSKSFLSTTLPTSIPIPFTHSLASAGAELASCLVLTPAEVIKQNAQMLRRSSSGPGSSQSKSTSLEALNMLRHTSGGVWRRLFSGYTALAARNLPFTALQFPLFEGVRTRIWEVRDRDRDRKKGRVPLENDNRSEVERSRSLVETGLVTGLSAAVSGSLAAFVTTPMDVVKTRMMLAAGGEKKKQKQKQPESSSSGEKKVLLENGQGRQQHKSKSKSKSGASGFQVAKEIFRERGIRGLFRGGALRTTWAAFGSGLYLGSYEVAKVWLKKE</sequence>
<feature type="repeat" description="Solcar" evidence="9">
    <location>
        <begin position="4"/>
        <end position="97"/>
    </location>
</feature>
<keyword evidence="4 9" id="KW-0812">Transmembrane</keyword>
<evidence type="ECO:0000313" key="13">
    <source>
        <dbReference type="EMBL" id="KAK3339031.1"/>
    </source>
</evidence>
<comment type="subcellular location">
    <subcellularLocation>
        <location evidence="1">Membrane</location>
        <topology evidence="1">Multi-pass membrane protein</topology>
    </subcellularLocation>
</comment>